<dbReference type="AlphaFoldDB" id="A0ABD5U2C5"/>
<keyword evidence="1" id="KW-1133">Transmembrane helix</keyword>
<organism evidence="2 3">
    <name type="scientific">Halopelagius fulvigenes</name>
    <dbReference type="NCBI Taxonomy" id="1198324"/>
    <lineage>
        <taxon>Archaea</taxon>
        <taxon>Methanobacteriati</taxon>
        <taxon>Methanobacteriota</taxon>
        <taxon>Stenosarchaea group</taxon>
        <taxon>Halobacteria</taxon>
        <taxon>Halobacteriales</taxon>
        <taxon>Haloferacaceae</taxon>
    </lineage>
</organism>
<comment type="caution">
    <text evidence="2">The sequence shown here is derived from an EMBL/GenBank/DDBJ whole genome shotgun (WGS) entry which is preliminary data.</text>
</comment>
<keyword evidence="1" id="KW-0812">Transmembrane</keyword>
<dbReference type="EMBL" id="JBHSXH010000015">
    <property type="protein sequence ID" value="MFC6825658.1"/>
    <property type="molecule type" value="Genomic_DNA"/>
</dbReference>
<feature type="transmembrane region" description="Helical" evidence="1">
    <location>
        <begin position="34"/>
        <end position="56"/>
    </location>
</feature>
<keyword evidence="3" id="KW-1185">Reference proteome</keyword>
<name>A0ABD5U2C5_9EURY</name>
<dbReference type="Proteomes" id="UP001596408">
    <property type="component" value="Unassembled WGS sequence"/>
</dbReference>
<gene>
    <name evidence="2" type="ORF">ACFQEV_11750</name>
</gene>
<accession>A0ABD5U2C5</accession>
<sequence>MNSMVNRILAELKKMSMEIFTSGLVTSITTGNPALTLAVIGALIVYLTVTVAVPLFPPFATP</sequence>
<protein>
    <submittedName>
        <fullName evidence="2">Uncharacterized protein</fullName>
    </submittedName>
</protein>
<dbReference type="RefSeq" id="WP_379696091.1">
    <property type="nucleotide sequence ID" value="NZ_JBHSXH010000015.1"/>
</dbReference>
<evidence type="ECO:0000256" key="1">
    <source>
        <dbReference type="SAM" id="Phobius"/>
    </source>
</evidence>
<evidence type="ECO:0000313" key="2">
    <source>
        <dbReference type="EMBL" id="MFC6825658.1"/>
    </source>
</evidence>
<reference evidence="2 3" key="1">
    <citation type="journal article" date="2019" name="Int. J. Syst. Evol. Microbiol.">
        <title>The Global Catalogue of Microorganisms (GCM) 10K type strain sequencing project: providing services to taxonomists for standard genome sequencing and annotation.</title>
        <authorList>
            <consortium name="The Broad Institute Genomics Platform"/>
            <consortium name="The Broad Institute Genome Sequencing Center for Infectious Disease"/>
            <person name="Wu L."/>
            <person name="Ma J."/>
        </authorList>
    </citation>
    <scope>NUCLEOTIDE SEQUENCE [LARGE SCALE GENOMIC DNA]</scope>
    <source>
        <strain evidence="2 3">YIM 94188</strain>
    </source>
</reference>
<proteinExistence type="predicted"/>
<keyword evidence="1" id="KW-0472">Membrane</keyword>
<evidence type="ECO:0000313" key="3">
    <source>
        <dbReference type="Proteomes" id="UP001596408"/>
    </source>
</evidence>